<name>A0A3L0W3T4_ECOLX</name>
<protein>
    <submittedName>
        <fullName evidence="1">YaeQ family protein</fullName>
    </submittedName>
</protein>
<dbReference type="InterPro" id="IPR038590">
    <property type="entry name" value="YaeQ_sf"/>
</dbReference>
<dbReference type="AlphaFoldDB" id="A0A3L0W3T4"/>
<dbReference type="CDD" id="cd22368">
    <property type="entry name" value="YaeQ-like"/>
    <property type="match status" value="1"/>
</dbReference>
<proteinExistence type="predicted"/>
<accession>A0A3L0W3T4</accession>
<dbReference type="SMART" id="SM01322">
    <property type="entry name" value="YaeQ"/>
    <property type="match status" value="1"/>
</dbReference>
<dbReference type="EMBL" id="RNRV01000036">
    <property type="protein sequence ID" value="MHO06134.1"/>
    <property type="molecule type" value="Genomic_DNA"/>
</dbReference>
<organism evidence="1">
    <name type="scientific">Escherichia coli</name>
    <dbReference type="NCBI Taxonomy" id="562"/>
    <lineage>
        <taxon>Bacteria</taxon>
        <taxon>Pseudomonadati</taxon>
        <taxon>Pseudomonadota</taxon>
        <taxon>Gammaproteobacteria</taxon>
        <taxon>Enterobacterales</taxon>
        <taxon>Enterobacteriaceae</taxon>
        <taxon>Escherichia</taxon>
    </lineage>
</organism>
<dbReference type="SUPFAM" id="SSF52980">
    <property type="entry name" value="Restriction endonuclease-like"/>
    <property type="match status" value="1"/>
</dbReference>
<dbReference type="InterPro" id="IPR009822">
    <property type="entry name" value="YaeQ"/>
</dbReference>
<dbReference type="Pfam" id="PF07152">
    <property type="entry name" value="YaeQ"/>
    <property type="match status" value="1"/>
</dbReference>
<dbReference type="InterPro" id="IPR011335">
    <property type="entry name" value="Restrct_endonuc-II-like"/>
</dbReference>
<comment type="caution">
    <text evidence="1">The sequence shown here is derived from an EMBL/GenBank/DDBJ whole genome shotgun (WGS) entry which is preliminary data.</text>
</comment>
<dbReference type="PANTHER" id="PTHR38784">
    <property type="entry name" value="SUCROSE PHOSPHORYLASE"/>
    <property type="match status" value="1"/>
</dbReference>
<reference evidence="1" key="1">
    <citation type="submission" date="2018-10" db="EMBL/GenBank/DDBJ databases">
        <authorList>
            <consortium name="NARMS: The National Antimicrobial Resistance Monitoring System"/>
        </authorList>
    </citation>
    <scope>NUCLEOTIDE SEQUENCE [LARGE SCALE GENOMIC DNA]</scope>
    <source>
        <strain evidence="1">CVM N17EC0388</strain>
    </source>
</reference>
<gene>
    <name evidence="1" type="ORF">D9F05_17505</name>
</gene>
<sequence>MAKVVEPGVDFDYTGAQFFHSGLIRSGLTTSRYPRFSMALKATVFKAQLSLSDMDRHQYQDVSLTLARHPSETDERMMIRLAAFAWHAAERLEFTKGLSADDEPELWRKNYSDEIELWIELGQPDERRLKKACNRSRHVVLYLYGGRGTSVWWKQNQGKLSQHDNLTVIELSDTQTLPLTAMVARTMHLTCTISDGQLWVSNGELEVTLDPIMLMGPPAREL</sequence>
<dbReference type="PANTHER" id="PTHR38784:SF1">
    <property type="entry name" value="SUCROSE PHOSPHORYLASE"/>
    <property type="match status" value="1"/>
</dbReference>
<evidence type="ECO:0000313" key="1">
    <source>
        <dbReference type="EMBL" id="MHO06134.1"/>
    </source>
</evidence>
<dbReference type="Gene3D" id="3.10.640.10">
    <property type="entry name" value="Restriction endonuclease-like alpha-beta roll domain"/>
    <property type="match status" value="1"/>
</dbReference>